<dbReference type="GO" id="GO:0009288">
    <property type="term" value="C:bacterial-type flagellum"/>
    <property type="evidence" value="ECO:0007669"/>
    <property type="project" value="UniProtKB-SubCell"/>
</dbReference>
<comment type="function">
    <text evidence="4">Flagellin is the subunit protein which polymerizes to form the filaments of bacterial flagella.</text>
</comment>
<evidence type="ECO:0000313" key="8">
    <source>
        <dbReference type="Proteomes" id="UP000076482"/>
    </source>
</evidence>
<dbReference type="RefSeq" id="WP_063260933.1">
    <property type="nucleotide sequence ID" value="NZ_LJKE01000043.1"/>
</dbReference>
<dbReference type="Gene3D" id="6.10.10.10">
    <property type="entry name" value="Flagellar export chaperone, C-terminal domain"/>
    <property type="match status" value="1"/>
</dbReference>
<comment type="similarity">
    <text evidence="1 4">Belongs to the bacterial flagellin family.</text>
</comment>
<evidence type="ECO:0000313" key="7">
    <source>
        <dbReference type="EMBL" id="KZD66319.1"/>
    </source>
</evidence>
<dbReference type="PATRIC" id="fig|1396.535.peg.4396"/>
<dbReference type="GO" id="GO:0005576">
    <property type="term" value="C:extracellular region"/>
    <property type="evidence" value="ECO:0007669"/>
    <property type="project" value="UniProtKB-SubCell"/>
</dbReference>
<dbReference type="PANTHER" id="PTHR42792">
    <property type="entry name" value="FLAGELLIN"/>
    <property type="match status" value="1"/>
</dbReference>
<evidence type="ECO:0000256" key="4">
    <source>
        <dbReference type="RuleBase" id="RU362073"/>
    </source>
</evidence>
<keyword evidence="7" id="KW-0966">Cell projection</keyword>
<dbReference type="EMBL" id="LJKE01000043">
    <property type="protein sequence ID" value="KZD66319.1"/>
    <property type="molecule type" value="Genomic_DNA"/>
</dbReference>
<keyword evidence="3 4" id="KW-0975">Bacterial flagellum</keyword>
<comment type="subcellular location">
    <subcellularLocation>
        <location evidence="4">Secreted</location>
    </subcellularLocation>
    <subcellularLocation>
        <location evidence="4">Bacterial flagellum</location>
    </subcellularLocation>
</comment>
<dbReference type="Proteomes" id="UP000076482">
    <property type="component" value="Unassembled WGS sequence"/>
</dbReference>
<dbReference type="InterPro" id="IPR001029">
    <property type="entry name" value="Flagellin_N"/>
</dbReference>
<dbReference type="SUPFAM" id="SSF64518">
    <property type="entry name" value="Phase 1 flagellin"/>
    <property type="match status" value="1"/>
</dbReference>
<evidence type="ECO:0000256" key="2">
    <source>
        <dbReference type="ARBA" id="ARBA00020110"/>
    </source>
</evidence>
<dbReference type="GO" id="GO:0005198">
    <property type="term" value="F:structural molecule activity"/>
    <property type="evidence" value="ECO:0007669"/>
    <property type="project" value="UniProtKB-UniRule"/>
</dbReference>
<evidence type="ECO:0000256" key="3">
    <source>
        <dbReference type="ARBA" id="ARBA00023143"/>
    </source>
</evidence>
<feature type="domain" description="Flagellin C-terminal" evidence="6">
    <location>
        <begin position="184"/>
        <end position="269"/>
    </location>
</feature>
<dbReference type="AlphaFoldDB" id="A0A164P6B6"/>
<gene>
    <name evidence="7" type="ORF">B4088_2435</name>
</gene>
<evidence type="ECO:0000259" key="6">
    <source>
        <dbReference type="Pfam" id="PF00700"/>
    </source>
</evidence>
<keyword evidence="4" id="KW-0964">Secreted</keyword>
<feature type="domain" description="Flagellin N-terminal" evidence="5">
    <location>
        <begin position="3"/>
        <end position="138"/>
    </location>
</feature>
<dbReference type="PRINTS" id="PR00207">
    <property type="entry name" value="FLAGELLIN"/>
</dbReference>
<dbReference type="InterPro" id="IPR042187">
    <property type="entry name" value="Flagellin_C_sub2"/>
</dbReference>
<dbReference type="PANTHER" id="PTHR42792:SF2">
    <property type="entry name" value="FLAGELLIN"/>
    <property type="match status" value="1"/>
</dbReference>
<evidence type="ECO:0000259" key="5">
    <source>
        <dbReference type="Pfam" id="PF00669"/>
    </source>
</evidence>
<dbReference type="Pfam" id="PF00669">
    <property type="entry name" value="Flagellin_N"/>
    <property type="match status" value="1"/>
</dbReference>
<dbReference type="Gene3D" id="1.20.1330.10">
    <property type="entry name" value="f41 fragment of flagellin, N-terminal domain"/>
    <property type="match status" value="2"/>
</dbReference>
<accession>A0A164P6B6</accession>
<proteinExistence type="inferred from homology"/>
<keyword evidence="7" id="KW-0282">Flagellum</keyword>
<dbReference type="Pfam" id="PF00700">
    <property type="entry name" value="Flagellin_C"/>
    <property type="match status" value="1"/>
</dbReference>
<reference evidence="7 8" key="1">
    <citation type="submission" date="2015-09" db="EMBL/GenBank/DDBJ databases">
        <title>Bacillus cereus food isolates.</title>
        <authorList>
            <person name="Boekhorst J."/>
        </authorList>
    </citation>
    <scope>NUCLEOTIDE SEQUENCE [LARGE SCALE GENOMIC DNA]</scope>
    <source>
        <strain evidence="7 8">B4088</strain>
    </source>
</reference>
<protein>
    <recommendedName>
        <fullName evidence="2 4">Flagellin</fullName>
    </recommendedName>
</protein>
<dbReference type="InterPro" id="IPR046358">
    <property type="entry name" value="Flagellin_C"/>
</dbReference>
<organism evidence="7 8">
    <name type="scientific">Bacillus cereus</name>
    <dbReference type="NCBI Taxonomy" id="1396"/>
    <lineage>
        <taxon>Bacteria</taxon>
        <taxon>Bacillati</taxon>
        <taxon>Bacillota</taxon>
        <taxon>Bacilli</taxon>
        <taxon>Bacillales</taxon>
        <taxon>Bacillaceae</taxon>
        <taxon>Bacillus</taxon>
        <taxon>Bacillus cereus group</taxon>
    </lineage>
</organism>
<evidence type="ECO:0000256" key="1">
    <source>
        <dbReference type="ARBA" id="ARBA00005709"/>
    </source>
</evidence>
<name>A0A164P6B6_BACCE</name>
<keyword evidence="7" id="KW-0969">Cilium</keyword>
<comment type="caution">
    <text evidence="7">The sequence shown here is derived from an EMBL/GenBank/DDBJ whole genome shotgun (WGS) entry which is preliminary data.</text>
</comment>
<sequence length="270" mass="28496">MKISTNISSLQSQRSLVRNQNALTKISEGLASGKRINRAGDDAAGTAVSSAMSSQIRGMKVASRNAADGISLVQTAEGGMASTESILQRMRELAVQSKNGTFSTEDRANLDAEFQELKKEITNISTNTEFNGTKLLDAGAAASVDLSIGSKGETMSIALQKTDLATLKLDTSDVTDAAKSDLSIAAIDGALKDLNTSRAQMGAYQNRLEYTVDNLGTTSTNLSAARSRIEDADMAELSSEAAKFRVLSQSSIAMLTQSNQNSQSVLGLLQ</sequence>
<dbReference type="InterPro" id="IPR001492">
    <property type="entry name" value="Flagellin"/>
</dbReference>